<dbReference type="KEGG" id="aagg:ETAA8_14360"/>
<dbReference type="RefSeq" id="WP_145086794.1">
    <property type="nucleotide sequence ID" value="NZ_CP036274.1"/>
</dbReference>
<dbReference type="Gene3D" id="3.40.50.720">
    <property type="entry name" value="NAD(P)-binding Rossmann-like Domain"/>
    <property type="match status" value="1"/>
</dbReference>
<evidence type="ECO:0000313" key="3">
    <source>
        <dbReference type="Proteomes" id="UP000315017"/>
    </source>
</evidence>
<keyword evidence="1" id="KW-0812">Transmembrane</keyword>
<sequence length="397" mass="44193">MRLALLGSDDELKALLRELPADSGHTIVAAYDADERRLPLNALLPSVERSDNWESLLVRDDIDWVIAASPRNLHMAADGLDPQVRRVDQLKKLAQAGVNLLVSHPAADLLDGYEIEMLRREGKGLISVWFPGLYLPVWHELSSNLRDKSADVEQVIWSREVPIRSRPNVLAALARDCHLITTFVGNIRHVNALGGPPSGTPRDELNSSAWSRFSVQIETDRGITIRWEIARRDTKEADATADCRVQVQRAGDTAKFICNANSESADLTGLLRRLEHPDDKDSDLGWIIAASSLEAVAAIEKSLQRGRTIELSQVEQSEENNFKGVMASGGCVLLMMILFTVFVVSLVEGLQLPLRNWAVWRLWPLGLVIPLAIFLVMQFLQMVIEKPPAKSDEKKPV</sequence>
<proteinExistence type="predicted"/>
<dbReference type="SUPFAM" id="SSF51735">
    <property type="entry name" value="NAD(P)-binding Rossmann-fold domains"/>
    <property type="match status" value="1"/>
</dbReference>
<gene>
    <name evidence="2" type="ORF">ETAA8_14360</name>
</gene>
<name>A0A517Y7Z4_9BACT</name>
<evidence type="ECO:0008006" key="4">
    <source>
        <dbReference type="Google" id="ProtNLM"/>
    </source>
</evidence>
<feature type="transmembrane region" description="Helical" evidence="1">
    <location>
        <begin position="325"/>
        <end position="350"/>
    </location>
</feature>
<keyword evidence="3" id="KW-1185">Reference proteome</keyword>
<evidence type="ECO:0000313" key="2">
    <source>
        <dbReference type="EMBL" id="QDU26358.1"/>
    </source>
</evidence>
<dbReference type="Proteomes" id="UP000315017">
    <property type="component" value="Chromosome"/>
</dbReference>
<dbReference type="InterPro" id="IPR036291">
    <property type="entry name" value="NAD(P)-bd_dom_sf"/>
</dbReference>
<accession>A0A517Y7Z4</accession>
<reference evidence="2 3" key="1">
    <citation type="submission" date="2019-02" db="EMBL/GenBank/DDBJ databases">
        <title>Deep-cultivation of Planctomycetes and their phenomic and genomic characterization uncovers novel biology.</title>
        <authorList>
            <person name="Wiegand S."/>
            <person name="Jogler M."/>
            <person name="Boedeker C."/>
            <person name="Pinto D."/>
            <person name="Vollmers J."/>
            <person name="Rivas-Marin E."/>
            <person name="Kohn T."/>
            <person name="Peeters S.H."/>
            <person name="Heuer A."/>
            <person name="Rast P."/>
            <person name="Oberbeckmann S."/>
            <person name="Bunk B."/>
            <person name="Jeske O."/>
            <person name="Meyerdierks A."/>
            <person name="Storesund J.E."/>
            <person name="Kallscheuer N."/>
            <person name="Luecker S."/>
            <person name="Lage O.M."/>
            <person name="Pohl T."/>
            <person name="Merkel B.J."/>
            <person name="Hornburger P."/>
            <person name="Mueller R.-W."/>
            <person name="Bruemmer F."/>
            <person name="Labrenz M."/>
            <person name="Spormann A.M."/>
            <person name="Op den Camp H."/>
            <person name="Overmann J."/>
            <person name="Amann R."/>
            <person name="Jetten M.S.M."/>
            <person name="Mascher T."/>
            <person name="Medema M.H."/>
            <person name="Devos D.P."/>
            <person name="Kaster A.-K."/>
            <person name="Ovreas L."/>
            <person name="Rohde M."/>
            <person name="Galperin M.Y."/>
            <person name="Jogler C."/>
        </authorList>
    </citation>
    <scope>NUCLEOTIDE SEQUENCE [LARGE SCALE GENOMIC DNA]</scope>
    <source>
        <strain evidence="2 3">ETA_A8</strain>
    </source>
</reference>
<feature type="transmembrane region" description="Helical" evidence="1">
    <location>
        <begin position="362"/>
        <end position="384"/>
    </location>
</feature>
<protein>
    <recommendedName>
        <fullName evidence="4">Gfo/Idh/MocA-like oxidoreductase N-terminal domain-containing protein</fullName>
    </recommendedName>
</protein>
<keyword evidence="1" id="KW-0472">Membrane</keyword>
<dbReference type="EMBL" id="CP036274">
    <property type="protein sequence ID" value="QDU26358.1"/>
    <property type="molecule type" value="Genomic_DNA"/>
</dbReference>
<dbReference type="OrthoDB" id="280851at2"/>
<organism evidence="2 3">
    <name type="scientific">Anatilimnocola aggregata</name>
    <dbReference type="NCBI Taxonomy" id="2528021"/>
    <lineage>
        <taxon>Bacteria</taxon>
        <taxon>Pseudomonadati</taxon>
        <taxon>Planctomycetota</taxon>
        <taxon>Planctomycetia</taxon>
        <taxon>Pirellulales</taxon>
        <taxon>Pirellulaceae</taxon>
        <taxon>Anatilimnocola</taxon>
    </lineage>
</organism>
<evidence type="ECO:0000256" key="1">
    <source>
        <dbReference type="SAM" id="Phobius"/>
    </source>
</evidence>
<dbReference type="AlphaFoldDB" id="A0A517Y7Z4"/>
<keyword evidence="1" id="KW-1133">Transmembrane helix</keyword>